<dbReference type="PANTHER" id="PTHR48081:SF33">
    <property type="entry name" value="KYNURENINE FORMAMIDASE"/>
    <property type="match status" value="1"/>
</dbReference>
<evidence type="ECO:0000259" key="2">
    <source>
        <dbReference type="Pfam" id="PF20434"/>
    </source>
</evidence>
<protein>
    <submittedName>
        <fullName evidence="3">Alpha/beta hydrolase</fullName>
    </submittedName>
</protein>
<name>A0A848KEF6_9NOCA</name>
<dbReference type="Gene3D" id="3.40.50.1820">
    <property type="entry name" value="alpha/beta hydrolase"/>
    <property type="match status" value="1"/>
</dbReference>
<feature type="domain" description="BD-FAE-like" evidence="2">
    <location>
        <begin position="16"/>
        <end position="195"/>
    </location>
</feature>
<dbReference type="GO" id="GO:0016787">
    <property type="term" value="F:hydrolase activity"/>
    <property type="evidence" value="ECO:0007669"/>
    <property type="project" value="UniProtKB-KW"/>
</dbReference>
<dbReference type="Proteomes" id="UP000535543">
    <property type="component" value="Unassembled WGS sequence"/>
</dbReference>
<evidence type="ECO:0000256" key="1">
    <source>
        <dbReference type="ARBA" id="ARBA00022801"/>
    </source>
</evidence>
<dbReference type="Pfam" id="PF20434">
    <property type="entry name" value="BD-FAE"/>
    <property type="match status" value="1"/>
</dbReference>
<dbReference type="PANTHER" id="PTHR48081">
    <property type="entry name" value="AB HYDROLASE SUPERFAMILY PROTEIN C4A8.06C"/>
    <property type="match status" value="1"/>
</dbReference>
<dbReference type="InterPro" id="IPR029058">
    <property type="entry name" value="AB_hydrolase_fold"/>
</dbReference>
<sequence length="248" mass="26207">MADSVRYGEDSQQVADVWLPDTAPLAVILLLHGGFWRPMYDRQPLAPLAEELAVNGFVVGNVEYRRTGDAGTFDDVARAVDELPATLGTPGLPVLVAGHSAGGHLALWVSARHRLPTGSRWHRNTPAVDGVLSIAGVCSIATALSDKLGNSAAKQLLGGKYETSIDPGAIGATGVATALIHGERDNLVPLSYSVTHRDLLDAGGTPTRLFELPGVGHFEPIDPASSAWPAMTAALEWLLRQTHSELLS</sequence>
<accession>A0A848KEF6</accession>
<dbReference type="InterPro" id="IPR049492">
    <property type="entry name" value="BD-FAE-like_dom"/>
</dbReference>
<dbReference type="AlphaFoldDB" id="A0A848KEF6"/>
<keyword evidence="1 3" id="KW-0378">Hydrolase</keyword>
<reference evidence="3 4" key="1">
    <citation type="submission" date="2019-05" db="EMBL/GenBank/DDBJ databases">
        <authorList>
            <person name="Lee S.D."/>
        </authorList>
    </citation>
    <scope>NUCLEOTIDE SEQUENCE [LARGE SCALE GENOMIC DNA]</scope>
    <source>
        <strain evidence="3 4">YC2-7</strain>
    </source>
</reference>
<dbReference type="InterPro" id="IPR050300">
    <property type="entry name" value="GDXG_lipolytic_enzyme"/>
</dbReference>
<dbReference type="EMBL" id="VCQU01000007">
    <property type="protein sequence ID" value="NMN97205.1"/>
    <property type="molecule type" value="Genomic_DNA"/>
</dbReference>
<dbReference type="SUPFAM" id="SSF53474">
    <property type="entry name" value="alpha/beta-Hydrolases"/>
    <property type="match status" value="1"/>
</dbReference>
<gene>
    <name evidence="3" type="ORF">FGL95_19390</name>
</gene>
<dbReference type="RefSeq" id="WP_169589918.1">
    <property type="nucleotide sequence ID" value="NZ_VCQU01000007.1"/>
</dbReference>
<organism evidence="3 4">
    <name type="scientific">Antrihabitans stalactiti</name>
    <dbReference type="NCBI Taxonomy" id="2584121"/>
    <lineage>
        <taxon>Bacteria</taxon>
        <taxon>Bacillati</taxon>
        <taxon>Actinomycetota</taxon>
        <taxon>Actinomycetes</taxon>
        <taxon>Mycobacteriales</taxon>
        <taxon>Nocardiaceae</taxon>
        <taxon>Antrihabitans</taxon>
    </lineage>
</organism>
<keyword evidence="4" id="KW-1185">Reference proteome</keyword>
<comment type="caution">
    <text evidence="3">The sequence shown here is derived from an EMBL/GenBank/DDBJ whole genome shotgun (WGS) entry which is preliminary data.</text>
</comment>
<evidence type="ECO:0000313" key="4">
    <source>
        <dbReference type="Proteomes" id="UP000535543"/>
    </source>
</evidence>
<reference evidence="3 4" key="2">
    <citation type="submission" date="2020-06" db="EMBL/GenBank/DDBJ databases">
        <title>Antribacter stalactiti gen. nov., sp. nov., a new member of the family Nacardiaceae isolated from a cave.</title>
        <authorList>
            <person name="Kim I.S."/>
        </authorList>
    </citation>
    <scope>NUCLEOTIDE SEQUENCE [LARGE SCALE GENOMIC DNA]</scope>
    <source>
        <strain evidence="3 4">YC2-7</strain>
    </source>
</reference>
<evidence type="ECO:0000313" key="3">
    <source>
        <dbReference type="EMBL" id="NMN97205.1"/>
    </source>
</evidence>
<proteinExistence type="predicted"/>